<evidence type="ECO:0000256" key="2">
    <source>
        <dbReference type="ARBA" id="ARBA00022723"/>
    </source>
</evidence>
<proteinExistence type="predicted"/>
<evidence type="ECO:0000313" key="5">
    <source>
        <dbReference type="Proteomes" id="UP001632037"/>
    </source>
</evidence>
<evidence type="ECO:0000259" key="3">
    <source>
        <dbReference type="Pfam" id="PF13359"/>
    </source>
</evidence>
<gene>
    <name evidence="4" type="ORF">V7S43_008933</name>
</gene>
<name>A0ABD3FKP1_9STRA</name>
<evidence type="ECO:0000313" key="4">
    <source>
        <dbReference type="EMBL" id="KAL3666144.1"/>
    </source>
</evidence>
<comment type="caution">
    <text evidence="4">The sequence shown here is derived from an EMBL/GenBank/DDBJ whole genome shotgun (WGS) entry which is preliminary data.</text>
</comment>
<keyword evidence="2" id="KW-0479">Metal-binding</keyword>
<sequence length="203" mass="21820">MTIRFLSCGMIDDVRVKGGVDRSYCYRVVKAVMRAIVSIPSLQIRFPASSTEREQAAAGFAARSNEGVMSGCVAAMDGWLCNIQTPSDKEFGGATGARRYFSGHCMHSGINVLAACDAVSRLVLAEASHPGGVNDSRAYDDSGIPVAIEELERGLYVVTDAAYTAKNHLLTPFTALQPDERYKDSLTTISRNYAPELKSPSGS</sequence>
<dbReference type="Pfam" id="PF13359">
    <property type="entry name" value="DDE_Tnp_4"/>
    <property type="match status" value="1"/>
</dbReference>
<reference evidence="4 5" key="1">
    <citation type="submission" date="2024-09" db="EMBL/GenBank/DDBJ databases">
        <title>Genome sequencing and assembly of Phytophthora oleae, isolate VK10A, causative agent of rot of olive drupes.</title>
        <authorList>
            <person name="Conti Taguali S."/>
            <person name="Riolo M."/>
            <person name="La Spada F."/>
            <person name="Cacciola S.O."/>
            <person name="Dionisio G."/>
        </authorList>
    </citation>
    <scope>NUCLEOTIDE SEQUENCE [LARGE SCALE GENOMIC DNA]</scope>
    <source>
        <strain evidence="4 5">VK10A</strain>
    </source>
</reference>
<dbReference type="GO" id="GO:0046872">
    <property type="term" value="F:metal ion binding"/>
    <property type="evidence" value="ECO:0007669"/>
    <property type="project" value="UniProtKB-KW"/>
</dbReference>
<dbReference type="AlphaFoldDB" id="A0ABD3FKP1"/>
<dbReference type="Proteomes" id="UP001632037">
    <property type="component" value="Unassembled WGS sequence"/>
</dbReference>
<dbReference type="EMBL" id="JBIMZQ010000018">
    <property type="protein sequence ID" value="KAL3666144.1"/>
    <property type="molecule type" value="Genomic_DNA"/>
</dbReference>
<organism evidence="4 5">
    <name type="scientific">Phytophthora oleae</name>
    <dbReference type="NCBI Taxonomy" id="2107226"/>
    <lineage>
        <taxon>Eukaryota</taxon>
        <taxon>Sar</taxon>
        <taxon>Stramenopiles</taxon>
        <taxon>Oomycota</taxon>
        <taxon>Peronosporomycetes</taxon>
        <taxon>Peronosporales</taxon>
        <taxon>Peronosporaceae</taxon>
        <taxon>Phytophthora</taxon>
    </lineage>
</organism>
<comment type="cofactor">
    <cofactor evidence="1">
        <name>a divalent metal cation</name>
        <dbReference type="ChEBI" id="CHEBI:60240"/>
    </cofactor>
</comment>
<feature type="domain" description="DDE Tnp4" evidence="3">
    <location>
        <begin position="76"/>
        <end position="181"/>
    </location>
</feature>
<keyword evidence="5" id="KW-1185">Reference proteome</keyword>
<accession>A0ABD3FKP1</accession>
<protein>
    <recommendedName>
        <fullName evidence="3">DDE Tnp4 domain-containing protein</fullName>
    </recommendedName>
</protein>
<evidence type="ECO:0000256" key="1">
    <source>
        <dbReference type="ARBA" id="ARBA00001968"/>
    </source>
</evidence>
<dbReference type="InterPro" id="IPR027806">
    <property type="entry name" value="HARBI1_dom"/>
</dbReference>